<comment type="caution">
    <text evidence="5">The sequence shown here is derived from an EMBL/GenBank/DDBJ whole genome shotgun (WGS) entry which is preliminary data.</text>
</comment>
<dbReference type="OrthoDB" id="263560at2759"/>
<dbReference type="GO" id="GO:0006364">
    <property type="term" value="P:rRNA processing"/>
    <property type="evidence" value="ECO:0007669"/>
    <property type="project" value="UniProtKB-KW"/>
</dbReference>
<dbReference type="PANTHER" id="PTHR21250">
    <property type="entry name" value="PRE-RRNA-PROCESSING PROTEIN TSR2 HOMOLOG"/>
    <property type="match status" value="1"/>
</dbReference>
<sequence>MEMDNAFKKVVEQIFNNWTALQLAVDHSMAGTDSKKIALEFINYMTQYCLYESAVDTDCIHEALDDIMDQEFDTICEDGSTKEIAKILYRFIQLVKNGNANLLEEEYRHRDASENKMMNYEDLNDKKVGSSSEITMEEDSGWTEVKSKRKKLNNLKYN</sequence>
<feature type="non-terminal residue" evidence="5">
    <location>
        <position position="158"/>
    </location>
</feature>
<dbReference type="InterPro" id="IPR019398">
    <property type="entry name" value="Pre-rRNA_process_TSR2"/>
</dbReference>
<evidence type="ECO:0000256" key="2">
    <source>
        <dbReference type="ARBA" id="ARBA00006524"/>
    </source>
</evidence>
<dbReference type="EMBL" id="QDEB01127721">
    <property type="protein sequence ID" value="RZB39504.1"/>
    <property type="molecule type" value="Genomic_DNA"/>
</dbReference>
<dbReference type="STRING" id="1661398.A0A482V8I9"/>
<reference evidence="5 6" key="1">
    <citation type="submission" date="2017-03" db="EMBL/GenBank/DDBJ databases">
        <title>Genome of the blue death feigning beetle - Asbolus verrucosus.</title>
        <authorList>
            <person name="Rider S.D."/>
        </authorList>
    </citation>
    <scope>NUCLEOTIDE SEQUENCE [LARGE SCALE GENOMIC DNA]</scope>
    <source>
        <strain evidence="5">Butters</strain>
        <tissue evidence="5">Head and leg muscle</tissue>
    </source>
</reference>
<organism evidence="5 6">
    <name type="scientific">Asbolus verrucosus</name>
    <name type="common">Desert ironclad beetle</name>
    <dbReference type="NCBI Taxonomy" id="1661398"/>
    <lineage>
        <taxon>Eukaryota</taxon>
        <taxon>Metazoa</taxon>
        <taxon>Ecdysozoa</taxon>
        <taxon>Arthropoda</taxon>
        <taxon>Hexapoda</taxon>
        <taxon>Insecta</taxon>
        <taxon>Pterygota</taxon>
        <taxon>Neoptera</taxon>
        <taxon>Endopterygota</taxon>
        <taxon>Coleoptera</taxon>
        <taxon>Polyphaga</taxon>
        <taxon>Cucujiformia</taxon>
        <taxon>Tenebrionidae</taxon>
        <taxon>Pimeliinae</taxon>
        <taxon>Asbolus</taxon>
    </lineage>
</organism>
<comment type="function">
    <text evidence="1">May be involved in 20S pre-rRNA processing.</text>
</comment>
<keyword evidence="6" id="KW-1185">Reference proteome</keyword>
<dbReference type="AlphaFoldDB" id="A0A482V8I9"/>
<name>A0A482V8I9_ASBVE</name>
<proteinExistence type="inferred from homology"/>
<protein>
    <recommendedName>
        <fullName evidence="3">Pre-rRNA-processing protein TSR2 homolog</fullName>
    </recommendedName>
</protein>
<evidence type="ECO:0000256" key="3">
    <source>
        <dbReference type="ARBA" id="ARBA00017551"/>
    </source>
</evidence>
<evidence type="ECO:0000313" key="5">
    <source>
        <dbReference type="EMBL" id="RZB39504.1"/>
    </source>
</evidence>
<evidence type="ECO:0000313" key="6">
    <source>
        <dbReference type="Proteomes" id="UP000292052"/>
    </source>
</evidence>
<accession>A0A482V8I9</accession>
<keyword evidence="4" id="KW-0698">rRNA processing</keyword>
<evidence type="ECO:0000256" key="1">
    <source>
        <dbReference type="ARBA" id="ARBA00002210"/>
    </source>
</evidence>
<gene>
    <name evidence="5" type="ORF">BDFB_013901</name>
</gene>
<dbReference type="Pfam" id="PF10273">
    <property type="entry name" value="WGG"/>
    <property type="match status" value="1"/>
</dbReference>
<comment type="similarity">
    <text evidence="2">Belongs to the TSR2 family.</text>
</comment>
<dbReference type="Proteomes" id="UP000292052">
    <property type="component" value="Unassembled WGS sequence"/>
</dbReference>
<evidence type="ECO:0000256" key="4">
    <source>
        <dbReference type="ARBA" id="ARBA00022552"/>
    </source>
</evidence>